<protein>
    <submittedName>
        <fullName evidence="2">Uncharacterized protein</fullName>
    </submittedName>
</protein>
<dbReference type="AlphaFoldDB" id="A0A6M4ITS3"/>
<dbReference type="RefSeq" id="WP_171226963.1">
    <property type="nucleotide sequence ID" value="NZ_CP053085.1"/>
</dbReference>
<dbReference type="Proteomes" id="UP000500938">
    <property type="component" value="Chromosome"/>
</dbReference>
<evidence type="ECO:0000313" key="2">
    <source>
        <dbReference type="EMBL" id="QJR37528.1"/>
    </source>
</evidence>
<accession>A0A6M4ITS3</accession>
<gene>
    <name evidence="2" type="ORF">HKW67_19420</name>
</gene>
<evidence type="ECO:0000313" key="3">
    <source>
        <dbReference type="Proteomes" id="UP000500938"/>
    </source>
</evidence>
<proteinExistence type="predicted"/>
<sequence>MTDTSLNHIDVAFRLAVASLPAALRSLLDVELAAGNRIIDVGHTHPAPPVGAFVMLEQPVSTQPRHSTADIRFYDRNNSSYRGEFADPSRFFFVLEAPGPRPEPPDMDAIREAANPSSPPERERSSGGSDAWQRFARSRQLDYERWREGIGYDLEALAQMSAAEQATTIESLIPPSDWRDVEALVAVGSARAIDALQRAAEHGAIAVRLAIADRAPELVDDALHTEMLRDALTSAEIMSGLSEALDQIEEFHPPVVVDALFAGLIERDGAVAYHCAATLAVIYGKIDSRFDWSMRPLFLRFNTERQTERLEARRELRRQLGVSPDERET</sequence>
<keyword evidence="3" id="KW-1185">Reference proteome</keyword>
<organism evidence="2 3">
    <name type="scientific">Gemmatimonas groenlandica</name>
    <dbReference type="NCBI Taxonomy" id="2732249"/>
    <lineage>
        <taxon>Bacteria</taxon>
        <taxon>Pseudomonadati</taxon>
        <taxon>Gemmatimonadota</taxon>
        <taxon>Gemmatimonadia</taxon>
        <taxon>Gemmatimonadales</taxon>
        <taxon>Gemmatimonadaceae</taxon>
        <taxon>Gemmatimonas</taxon>
    </lineage>
</organism>
<name>A0A6M4ITS3_9BACT</name>
<evidence type="ECO:0000256" key="1">
    <source>
        <dbReference type="SAM" id="MobiDB-lite"/>
    </source>
</evidence>
<dbReference type="EMBL" id="CP053085">
    <property type="protein sequence ID" value="QJR37528.1"/>
    <property type="molecule type" value="Genomic_DNA"/>
</dbReference>
<feature type="region of interest" description="Disordered" evidence="1">
    <location>
        <begin position="102"/>
        <end position="133"/>
    </location>
</feature>
<dbReference type="KEGG" id="ggr:HKW67_19420"/>
<reference evidence="2 3" key="1">
    <citation type="submission" date="2020-05" db="EMBL/GenBank/DDBJ databases">
        <title>Complete genome sequence of Gemmatimonas greenlandica TET16.</title>
        <authorList>
            <person name="Zeng Y."/>
        </authorList>
    </citation>
    <scope>NUCLEOTIDE SEQUENCE [LARGE SCALE GENOMIC DNA]</scope>
    <source>
        <strain evidence="2 3">TET16</strain>
    </source>
</reference>